<dbReference type="Proteomes" id="UP000321720">
    <property type="component" value="Unassembled WGS sequence"/>
</dbReference>
<protein>
    <recommendedName>
        <fullName evidence="3">Potassium channel domain-containing protein</fullName>
    </recommendedName>
</protein>
<comment type="caution">
    <text evidence="4">The sequence shown here is derived from an EMBL/GenBank/DDBJ whole genome shotgun (WGS) entry which is preliminary data.</text>
</comment>
<dbReference type="InterPro" id="IPR013099">
    <property type="entry name" value="K_chnl_dom"/>
</dbReference>
<keyword evidence="5" id="KW-1185">Reference proteome</keyword>
<feature type="compositionally biased region" description="Basic and acidic residues" evidence="1">
    <location>
        <begin position="241"/>
        <end position="266"/>
    </location>
</feature>
<dbReference type="Gene3D" id="1.10.287.70">
    <property type="match status" value="1"/>
</dbReference>
<dbReference type="Pfam" id="PF07885">
    <property type="entry name" value="Ion_trans_2"/>
    <property type="match status" value="1"/>
</dbReference>
<feature type="domain" description="Potassium channel" evidence="3">
    <location>
        <begin position="178"/>
        <end position="230"/>
    </location>
</feature>
<name>A0A511J6W7_9CELL</name>
<feature type="region of interest" description="Disordered" evidence="1">
    <location>
        <begin position="237"/>
        <end position="266"/>
    </location>
</feature>
<keyword evidence="2" id="KW-1133">Transmembrane helix</keyword>
<keyword evidence="2" id="KW-0472">Membrane</keyword>
<dbReference type="RefSeq" id="WP_146841319.1">
    <property type="nucleotide sequence ID" value="NZ_BJWG01000001.1"/>
</dbReference>
<dbReference type="EMBL" id="BJWG01000001">
    <property type="protein sequence ID" value="GEL93724.1"/>
    <property type="molecule type" value="Genomic_DNA"/>
</dbReference>
<feature type="transmembrane region" description="Helical" evidence="2">
    <location>
        <begin position="33"/>
        <end position="49"/>
    </location>
</feature>
<organism evidence="4 5">
    <name type="scientific">Cellulomonas composti</name>
    <dbReference type="NCBI Taxonomy" id="266130"/>
    <lineage>
        <taxon>Bacteria</taxon>
        <taxon>Bacillati</taxon>
        <taxon>Actinomycetota</taxon>
        <taxon>Actinomycetes</taxon>
        <taxon>Micrococcales</taxon>
        <taxon>Cellulomonadaceae</taxon>
        <taxon>Cellulomonas</taxon>
    </lineage>
</organism>
<dbReference type="SUPFAM" id="SSF81324">
    <property type="entry name" value="Voltage-gated potassium channels"/>
    <property type="match status" value="1"/>
</dbReference>
<feature type="transmembrane region" description="Helical" evidence="2">
    <location>
        <begin position="208"/>
        <end position="229"/>
    </location>
</feature>
<evidence type="ECO:0000256" key="2">
    <source>
        <dbReference type="SAM" id="Phobius"/>
    </source>
</evidence>
<keyword evidence="2" id="KW-0812">Transmembrane</keyword>
<feature type="transmembrane region" description="Helical" evidence="2">
    <location>
        <begin position="80"/>
        <end position="101"/>
    </location>
</feature>
<evidence type="ECO:0000256" key="1">
    <source>
        <dbReference type="SAM" id="MobiDB-lite"/>
    </source>
</evidence>
<feature type="transmembrane region" description="Helical" evidence="2">
    <location>
        <begin position="113"/>
        <end position="131"/>
    </location>
</feature>
<evidence type="ECO:0000259" key="3">
    <source>
        <dbReference type="Pfam" id="PF07885"/>
    </source>
</evidence>
<evidence type="ECO:0000313" key="5">
    <source>
        <dbReference type="Proteomes" id="UP000321720"/>
    </source>
</evidence>
<sequence length="266" mass="28049">MTTDDTEPARDGSGPPSRARIVARVRRAAPDDYGYVLALLTASYVLFVFSTQPWVQVLVVVLQCGALALAVRTSQPGPRLALTIRVVIVLGLIASGLSLALLDDEAARGVTDAVLAVVLLVTLVIVLDRVLSRTSVTLHSIAAALSGYLLLGMLFSNVFGVATWLQGGEFFADGELADGPALHYFSFTTLTTLGYGDLTAATNAGRGLATFEALVAQVYLVTIVARLVAAFPARQASREAASSDERAAEPVDRTVDRTGDRTVDEA</sequence>
<dbReference type="AlphaFoldDB" id="A0A511J6W7"/>
<dbReference type="OrthoDB" id="3288670at2"/>
<evidence type="ECO:0000313" key="4">
    <source>
        <dbReference type="EMBL" id="GEL93724.1"/>
    </source>
</evidence>
<gene>
    <name evidence="4" type="ORF">CCO02nite_03820</name>
</gene>
<feature type="transmembrane region" description="Helical" evidence="2">
    <location>
        <begin position="143"/>
        <end position="165"/>
    </location>
</feature>
<proteinExistence type="predicted"/>
<accession>A0A511J6W7</accession>
<feature type="transmembrane region" description="Helical" evidence="2">
    <location>
        <begin position="55"/>
        <end position="73"/>
    </location>
</feature>
<reference evidence="4 5" key="1">
    <citation type="submission" date="2019-07" db="EMBL/GenBank/DDBJ databases">
        <title>Whole genome shotgun sequence of Cellulomonas composti NBRC 100758.</title>
        <authorList>
            <person name="Hosoyama A."/>
            <person name="Uohara A."/>
            <person name="Ohji S."/>
            <person name="Ichikawa N."/>
        </authorList>
    </citation>
    <scope>NUCLEOTIDE SEQUENCE [LARGE SCALE GENOMIC DNA]</scope>
    <source>
        <strain evidence="4 5">NBRC 100758</strain>
    </source>
</reference>